<accession>A0A0U1PYX1</accession>
<dbReference type="SUPFAM" id="SSF48403">
    <property type="entry name" value="Ankyrin repeat"/>
    <property type="match status" value="1"/>
</dbReference>
<dbReference type="SMART" id="SM00248">
    <property type="entry name" value="ANK"/>
    <property type="match status" value="5"/>
</dbReference>
<keyword evidence="1" id="KW-0677">Repeat</keyword>
<evidence type="ECO:0000313" key="5">
    <source>
        <dbReference type="Proteomes" id="UP000050580"/>
    </source>
</evidence>
<protein>
    <submittedName>
        <fullName evidence="4">Uncharacterized protein</fullName>
    </submittedName>
</protein>
<proteinExistence type="predicted"/>
<evidence type="ECO:0000256" key="2">
    <source>
        <dbReference type="ARBA" id="ARBA00023043"/>
    </source>
</evidence>
<dbReference type="PANTHER" id="PTHR24171">
    <property type="entry name" value="ANKYRIN REPEAT DOMAIN-CONTAINING PROTEIN 39-RELATED"/>
    <property type="match status" value="1"/>
</dbReference>
<dbReference type="InterPro" id="IPR006311">
    <property type="entry name" value="TAT_signal"/>
</dbReference>
<reference evidence="4 5" key="1">
    <citation type="submission" date="2015-05" db="EMBL/GenBank/DDBJ databases">
        <title>Draft genome sequence of Lampropedia sp. CT6, isolated from the microbial mat of a hot water spring, located at Manikaran, India.</title>
        <authorList>
            <person name="Tripathi C."/>
            <person name="Rani P."/>
            <person name="Mahato N.K."/>
            <person name="Lal R."/>
        </authorList>
    </citation>
    <scope>NUCLEOTIDE SEQUENCE [LARGE SCALE GENOMIC DNA]</scope>
    <source>
        <strain evidence="4 5">CT6</strain>
    </source>
</reference>
<evidence type="ECO:0000313" key="4">
    <source>
        <dbReference type="EMBL" id="KKW67676.1"/>
    </source>
</evidence>
<dbReference type="GO" id="GO:0085020">
    <property type="term" value="P:protein K6-linked ubiquitination"/>
    <property type="evidence" value="ECO:0007669"/>
    <property type="project" value="TreeGrafter"/>
</dbReference>
<evidence type="ECO:0000256" key="1">
    <source>
        <dbReference type="ARBA" id="ARBA00022737"/>
    </source>
</evidence>
<organism evidence="4 5">
    <name type="scientific">Lampropedia cohaerens</name>
    <dbReference type="NCBI Taxonomy" id="1610491"/>
    <lineage>
        <taxon>Bacteria</taxon>
        <taxon>Pseudomonadati</taxon>
        <taxon>Pseudomonadota</taxon>
        <taxon>Betaproteobacteria</taxon>
        <taxon>Burkholderiales</taxon>
        <taxon>Comamonadaceae</taxon>
        <taxon>Lampropedia</taxon>
    </lineage>
</organism>
<dbReference type="PROSITE" id="PS50297">
    <property type="entry name" value="ANK_REP_REGION"/>
    <property type="match status" value="3"/>
</dbReference>
<dbReference type="AlphaFoldDB" id="A0A0U1PYX1"/>
<comment type="caution">
    <text evidence="4">The sequence shown here is derived from an EMBL/GenBank/DDBJ whole genome shotgun (WGS) entry which is preliminary data.</text>
</comment>
<dbReference type="Proteomes" id="UP000050580">
    <property type="component" value="Unassembled WGS sequence"/>
</dbReference>
<feature type="repeat" description="ANK" evidence="3">
    <location>
        <begin position="139"/>
        <end position="174"/>
    </location>
</feature>
<gene>
    <name evidence="4" type="ORF">AAV94_08485</name>
</gene>
<feature type="repeat" description="ANK" evidence="3">
    <location>
        <begin position="175"/>
        <end position="207"/>
    </location>
</feature>
<dbReference type="Pfam" id="PF00023">
    <property type="entry name" value="Ank"/>
    <property type="match status" value="1"/>
</dbReference>
<dbReference type="OrthoDB" id="198309at2"/>
<dbReference type="PROSITE" id="PS51318">
    <property type="entry name" value="TAT"/>
    <property type="match status" value="1"/>
</dbReference>
<keyword evidence="5" id="KW-1185">Reference proteome</keyword>
<dbReference type="PANTHER" id="PTHR24171:SF8">
    <property type="entry name" value="BRCA1-ASSOCIATED RING DOMAIN PROTEIN 1"/>
    <property type="match status" value="1"/>
</dbReference>
<keyword evidence="2 3" id="KW-0040">ANK repeat</keyword>
<dbReference type="PATRIC" id="fig|1610491.3.peg.1803"/>
<dbReference type="Pfam" id="PF12796">
    <property type="entry name" value="Ank_2"/>
    <property type="match status" value="1"/>
</dbReference>
<dbReference type="PRINTS" id="PR01415">
    <property type="entry name" value="ANKYRIN"/>
</dbReference>
<evidence type="ECO:0000256" key="3">
    <source>
        <dbReference type="PROSITE-ProRule" id="PRU00023"/>
    </source>
</evidence>
<sequence length="240" mass="25342">MNASEVDLFRPARANRRQVLGGAAAGALLMLAGARAAWALSDDAEGLLTAARRNHGNAAARLLERGVNPNFVGADGQTPMTLALQLGSGTVFDALMASSATNVEFPNAHGETPLMIAAIRGNLDAVRRLVRVGAHVNRPQWTPLHYAAAGASDDQVAIVELLLDKQADINARSPNGTTPLMMAAQYGTDAVAKLLMARGADPHLKNQLGLTAADFARRVSRQALAEAIERYAQQVPVHTE</sequence>
<dbReference type="RefSeq" id="WP_046741898.1">
    <property type="nucleotide sequence ID" value="NZ_LBNQ01000025.1"/>
</dbReference>
<feature type="repeat" description="ANK" evidence="3">
    <location>
        <begin position="109"/>
        <end position="137"/>
    </location>
</feature>
<dbReference type="InterPro" id="IPR002110">
    <property type="entry name" value="Ankyrin_rpt"/>
</dbReference>
<dbReference type="InterPro" id="IPR036770">
    <property type="entry name" value="Ankyrin_rpt-contain_sf"/>
</dbReference>
<dbReference type="EMBL" id="LBNQ01000025">
    <property type="protein sequence ID" value="KKW67676.1"/>
    <property type="molecule type" value="Genomic_DNA"/>
</dbReference>
<dbReference type="STRING" id="1610491.AAV94_08485"/>
<name>A0A0U1PYX1_9BURK</name>
<dbReference type="PROSITE" id="PS50088">
    <property type="entry name" value="ANK_REPEAT"/>
    <property type="match status" value="3"/>
</dbReference>
<dbReference type="Gene3D" id="1.25.40.20">
    <property type="entry name" value="Ankyrin repeat-containing domain"/>
    <property type="match status" value="3"/>
</dbReference>
<dbReference type="GO" id="GO:0004842">
    <property type="term" value="F:ubiquitin-protein transferase activity"/>
    <property type="evidence" value="ECO:0007669"/>
    <property type="project" value="TreeGrafter"/>
</dbReference>